<proteinExistence type="predicted"/>
<sequence length="108" mass="10948">MTLSEETHPTRSAKSSPDSIPSPPFFCLFSPCQNPRALLPPLYSPSGGAPGGLEGGLGDGRRLRAAAGGGEGGDSPGGPVGKDVGGSEQTNFFSFHSSSNQDTKEITA</sequence>
<name>A0A0E0J3Y5_ORYNI</name>
<organism evidence="2">
    <name type="scientific">Oryza nivara</name>
    <name type="common">Indian wild rice</name>
    <name type="synonym">Oryza sativa f. spontanea</name>
    <dbReference type="NCBI Taxonomy" id="4536"/>
    <lineage>
        <taxon>Eukaryota</taxon>
        <taxon>Viridiplantae</taxon>
        <taxon>Streptophyta</taxon>
        <taxon>Embryophyta</taxon>
        <taxon>Tracheophyta</taxon>
        <taxon>Spermatophyta</taxon>
        <taxon>Magnoliopsida</taxon>
        <taxon>Liliopsida</taxon>
        <taxon>Poales</taxon>
        <taxon>Poaceae</taxon>
        <taxon>BOP clade</taxon>
        <taxon>Oryzoideae</taxon>
        <taxon>Oryzeae</taxon>
        <taxon>Oryzinae</taxon>
        <taxon>Oryza</taxon>
    </lineage>
</organism>
<accession>A0A0E0J3Y5</accession>
<dbReference type="Gramene" id="ONIVA11G18710.3">
    <property type="protein sequence ID" value="ONIVA11G18710.3"/>
    <property type="gene ID" value="ONIVA11G18710"/>
</dbReference>
<reference evidence="2" key="2">
    <citation type="submission" date="2018-04" db="EMBL/GenBank/DDBJ databases">
        <title>OnivRS2 (Oryza nivara Reference Sequence Version 2).</title>
        <authorList>
            <person name="Zhang J."/>
            <person name="Kudrna D."/>
            <person name="Lee S."/>
            <person name="Talag J."/>
            <person name="Rajasekar S."/>
            <person name="Welchert J."/>
            <person name="Hsing Y.-I."/>
            <person name="Wing R.A."/>
        </authorList>
    </citation>
    <scope>NUCLEOTIDE SEQUENCE [LARGE SCALE GENOMIC DNA]</scope>
    <source>
        <strain evidence="2">SL10</strain>
    </source>
</reference>
<feature type="compositionally biased region" description="Gly residues" evidence="1">
    <location>
        <begin position="67"/>
        <end position="84"/>
    </location>
</feature>
<dbReference type="AlphaFoldDB" id="A0A0E0J3Y5"/>
<dbReference type="Proteomes" id="UP000006591">
    <property type="component" value="Chromosome 11"/>
</dbReference>
<dbReference type="EnsemblPlants" id="ONIVA11G18710.3">
    <property type="protein sequence ID" value="ONIVA11G18710.3"/>
    <property type="gene ID" value="ONIVA11G18710"/>
</dbReference>
<feature type="compositionally biased region" description="Polar residues" evidence="1">
    <location>
        <begin position="89"/>
        <end position="101"/>
    </location>
</feature>
<protein>
    <submittedName>
        <fullName evidence="2">Uncharacterized protein</fullName>
    </submittedName>
</protein>
<dbReference type="HOGENOM" id="CLU_2201219_0_0_1"/>
<feature type="compositionally biased region" description="Gly residues" evidence="1">
    <location>
        <begin position="48"/>
        <end position="58"/>
    </location>
</feature>
<keyword evidence="3" id="KW-1185">Reference proteome</keyword>
<evidence type="ECO:0000313" key="2">
    <source>
        <dbReference type="EnsemblPlants" id="ONIVA11G18710.3"/>
    </source>
</evidence>
<feature type="region of interest" description="Disordered" evidence="1">
    <location>
        <begin position="1"/>
        <end position="21"/>
    </location>
</feature>
<evidence type="ECO:0000313" key="3">
    <source>
        <dbReference type="Proteomes" id="UP000006591"/>
    </source>
</evidence>
<reference evidence="2" key="1">
    <citation type="submission" date="2015-04" db="UniProtKB">
        <authorList>
            <consortium name="EnsemblPlants"/>
        </authorList>
    </citation>
    <scope>IDENTIFICATION</scope>
    <source>
        <strain evidence="2">SL10</strain>
    </source>
</reference>
<evidence type="ECO:0000256" key="1">
    <source>
        <dbReference type="SAM" id="MobiDB-lite"/>
    </source>
</evidence>
<feature type="region of interest" description="Disordered" evidence="1">
    <location>
        <begin position="41"/>
        <end position="108"/>
    </location>
</feature>